<evidence type="ECO:0000313" key="1">
    <source>
        <dbReference type="EMBL" id="QOR46405.1"/>
    </source>
</evidence>
<keyword evidence="2" id="KW-1185">Reference proteome</keyword>
<name>A0A7M1QYL9_9ACTO</name>
<gene>
    <name evidence="1" type="ORF">INS88_04175</name>
</gene>
<reference evidence="1 2" key="1">
    <citation type="submission" date="2020-10" db="EMBL/GenBank/DDBJ databases">
        <title>Trueperella pecoris sp. nov. isolated from bovine and porcine specimens.</title>
        <authorList>
            <person name="Schoenecker L."/>
            <person name="Schnydrig P."/>
            <person name="Brodard I."/>
            <person name="Thomann A."/>
            <person name="Hemphill A."/>
            <person name="Rodriguez-Campos S."/>
            <person name="Perreten V."/>
            <person name="Jores J."/>
            <person name="Kittl S."/>
        </authorList>
    </citation>
    <scope>NUCLEOTIDE SEQUENCE [LARGE SCALE GENOMIC DNA]</scope>
    <source>
        <strain evidence="1 2">15A0121</strain>
    </source>
</reference>
<dbReference type="RefSeq" id="WP_197551638.1">
    <property type="nucleotide sequence ID" value="NZ_CP063213.1"/>
</dbReference>
<evidence type="ECO:0000313" key="2">
    <source>
        <dbReference type="Proteomes" id="UP000595053"/>
    </source>
</evidence>
<accession>A0A7M1QYL9</accession>
<proteinExistence type="predicted"/>
<sequence>MAFLDLMRQLFNAVPHDVHDPSVVERAASLRERLSDDPNDVASFEQLAALINGAAVDRQPVDPLTSTDSSEGPDPDLILWALSEKIGGDSRAWYPLIQLARLAQAEDPQAARRYLETAADREDTGIALATGIRLLREAGQNEAAIELGLGRWNPDEQSTEVAMELVESALEAKKTPSARRFVEMLKEAGAGAELVDRLSVRIATVEEGK</sequence>
<protein>
    <submittedName>
        <fullName evidence="1">Uncharacterized protein</fullName>
    </submittedName>
</protein>
<organism evidence="1 2">
    <name type="scientific">Trueperella pecoris</name>
    <dbReference type="NCBI Taxonomy" id="2733571"/>
    <lineage>
        <taxon>Bacteria</taxon>
        <taxon>Bacillati</taxon>
        <taxon>Actinomycetota</taxon>
        <taxon>Actinomycetes</taxon>
        <taxon>Actinomycetales</taxon>
        <taxon>Actinomycetaceae</taxon>
        <taxon>Trueperella</taxon>
    </lineage>
</organism>
<dbReference type="Proteomes" id="UP000595053">
    <property type="component" value="Chromosome"/>
</dbReference>
<dbReference type="EMBL" id="CP063213">
    <property type="protein sequence ID" value="QOR46405.1"/>
    <property type="molecule type" value="Genomic_DNA"/>
</dbReference>
<dbReference type="AlphaFoldDB" id="A0A7M1QYL9"/>